<keyword evidence="3" id="KW-0134">Cell wall</keyword>
<dbReference type="PANTHER" id="PTHR11552:SF147">
    <property type="entry name" value="CHOLINE DEHYDROGENASE, MITOCHONDRIAL"/>
    <property type="match status" value="1"/>
</dbReference>
<keyword evidence="5" id="KW-1185">Reference proteome</keyword>
<organism evidence="4 5">
    <name type="scientific">Penicillium coprophilum</name>
    <dbReference type="NCBI Taxonomy" id="36646"/>
    <lineage>
        <taxon>Eukaryota</taxon>
        <taxon>Fungi</taxon>
        <taxon>Dikarya</taxon>
        <taxon>Ascomycota</taxon>
        <taxon>Pezizomycotina</taxon>
        <taxon>Eurotiomycetes</taxon>
        <taxon>Eurotiomycetidae</taxon>
        <taxon>Eurotiales</taxon>
        <taxon>Aspergillaceae</taxon>
        <taxon>Penicillium</taxon>
    </lineage>
</organism>
<dbReference type="EMBL" id="MDDG01000008">
    <property type="protein sequence ID" value="OQE38429.1"/>
    <property type="molecule type" value="Genomic_DNA"/>
</dbReference>
<dbReference type="Gene3D" id="3.30.560.10">
    <property type="entry name" value="Glucose Oxidase, domain 3"/>
    <property type="match status" value="1"/>
</dbReference>
<comment type="subcellular location">
    <subcellularLocation>
        <location evidence="1">Secreted</location>
        <location evidence="1">Cell wall</location>
    </subcellularLocation>
</comment>
<dbReference type="AlphaFoldDB" id="A0A1V6UJJ7"/>
<dbReference type="GO" id="GO:0016491">
    <property type="term" value="F:oxidoreductase activity"/>
    <property type="evidence" value="ECO:0007669"/>
    <property type="project" value="TreeGrafter"/>
</dbReference>
<accession>A0A1V6UJJ7</accession>
<gene>
    <name evidence="4" type="ORF">PENCOP_c008G02738</name>
</gene>
<reference evidence="5" key="1">
    <citation type="journal article" date="2017" name="Nat. Microbiol.">
        <title>Global analysis of biosynthetic gene clusters reveals vast potential of secondary metabolite production in Penicillium species.</title>
        <authorList>
            <person name="Nielsen J.C."/>
            <person name="Grijseels S."/>
            <person name="Prigent S."/>
            <person name="Ji B."/>
            <person name="Dainat J."/>
            <person name="Nielsen K.F."/>
            <person name="Frisvad J.C."/>
            <person name="Workman M."/>
            <person name="Nielsen J."/>
        </authorList>
    </citation>
    <scope>NUCLEOTIDE SEQUENCE [LARGE SCALE GENOMIC DNA]</scope>
    <source>
        <strain evidence="5">IBT 31321</strain>
    </source>
</reference>
<name>A0A1V6UJJ7_9EURO</name>
<dbReference type="Gene3D" id="3.50.50.60">
    <property type="entry name" value="FAD/NAD(P)-binding domain"/>
    <property type="match status" value="1"/>
</dbReference>
<evidence type="ECO:0000256" key="2">
    <source>
        <dbReference type="ARBA" id="ARBA00010790"/>
    </source>
</evidence>
<sequence length="233" mass="26445">MPVQDNARFDFIVVGGNTAGNVVAGRLSENLNAKILVAEAGVVNSKDIEAIRAPLNAMELRNSEYDWAYKSTMVKRDDYERIEKPKIAARHLVNTFNMWEEYGGKEWTREPFVHYLRKCVTYLDDPEECPPEMKKIGENGPIPISHSDLIPKMKPFRTLFPMRGSPLVSQSTRMSLTVTCRNIPPRAVIWVSSGPILPMYGGFPEKSRKFPSHLYRTLLAGCLAYSDNLYIVF</sequence>
<evidence type="ECO:0000313" key="4">
    <source>
        <dbReference type="EMBL" id="OQE38429.1"/>
    </source>
</evidence>
<comment type="similarity">
    <text evidence="2">Belongs to the GMC oxidoreductase family.</text>
</comment>
<keyword evidence="3" id="KW-0964">Secreted</keyword>
<evidence type="ECO:0000256" key="3">
    <source>
        <dbReference type="ARBA" id="ARBA00022512"/>
    </source>
</evidence>
<dbReference type="InterPro" id="IPR012132">
    <property type="entry name" value="GMC_OxRdtase"/>
</dbReference>
<dbReference type="InterPro" id="IPR036188">
    <property type="entry name" value="FAD/NAD-bd_sf"/>
</dbReference>
<dbReference type="PANTHER" id="PTHR11552">
    <property type="entry name" value="GLUCOSE-METHANOL-CHOLINE GMC OXIDOREDUCTASE"/>
    <property type="match status" value="1"/>
</dbReference>
<dbReference type="GO" id="GO:0050660">
    <property type="term" value="F:flavin adenine dinucleotide binding"/>
    <property type="evidence" value="ECO:0007669"/>
    <property type="project" value="InterPro"/>
</dbReference>
<dbReference type="STRING" id="36646.A0A1V6UJJ7"/>
<evidence type="ECO:0000256" key="1">
    <source>
        <dbReference type="ARBA" id="ARBA00004191"/>
    </source>
</evidence>
<proteinExistence type="inferred from homology"/>
<evidence type="ECO:0000313" key="5">
    <source>
        <dbReference type="Proteomes" id="UP000191500"/>
    </source>
</evidence>
<comment type="caution">
    <text evidence="4">The sequence shown here is derived from an EMBL/GenBank/DDBJ whole genome shotgun (WGS) entry which is preliminary data.</text>
</comment>
<protein>
    <submittedName>
        <fullName evidence="4">Uncharacterized protein</fullName>
    </submittedName>
</protein>
<dbReference type="Proteomes" id="UP000191500">
    <property type="component" value="Unassembled WGS sequence"/>
</dbReference>
<dbReference type="SUPFAM" id="SSF51905">
    <property type="entry name" value="FAD/NAD(P)-binding domain"/>
    <property type="match status" value="1"/>
</dbReference>